<dbReference type="OrthoDB" id="9778687at2"/>
<feature type="transmembrane region" description="Helical" evidence="7">
    <location>
        <begin position="254"/>
        <end position="278"/>
    </location>
</feature>
<evidence type="ECO:0000313" key="10">
    <source>
        <dbReference type="Proteomes" id="UP000255517"/>
    </source>
</evidence>
<feature type="transmembrane region" description="Helical" evidence="7">
    <location>
        <begin position="144"/>
        <end position="165"/>
    </location>
</feature>
<feature type="transmembrane region" description="Helical" evidence="7">
    <location>
        <begin position="201"/>
        <end position="226"/>
    </location>
</feature>
<evidence type="ECO:0000256" key="2">
    <source>
        <dbReference type="ARBA" id="ARBA00022448"/>
    </source>
</evidence>
<reference evidence="9 10" key="1">
    <citation type="submission" date="2018-06" db="EMBL/GenBank/DDBJ databases">
        <authorList>
            <consortium name="Pathogen Informatics"/>
            <person name="Doyle S."/>
        </authorList>
    </citation>
    <scope>NUCLEOTIDE SEQUENCE [LARGE SCALE GENOMIC DNA]</scope>
    <source>
        <strain evidence="9 10">NCTC13149</strain>
    </source>
</reference>
<dbReference type="Pfam" id="PF00528">
    <property type="entry name" value="BPD_transp_1"/>
    <property type="match status" value="1"/>
</dbReference>
<proteinExistence type="inferred from homology"/>
<feature type="transmembrane region" description="Helical" evidence="7">
    <location>
        <begin position="60"/>
        <end position="93"/>
    </location>
</feature>
<evidence type="ECO:0000256" key="7">
    <source>
        <dbReference type="RuleBase" id="RU363032"/>
    </source>
</evidence>
<evidence type="ECO:0000256" key="5">
    <source>
        <dbReference type="ARBA" id="ARBA00022989"/>
    </source>
</evidence>
<evidence type="ECO:0000313" key="9">
    <source>
        <dbReference type="EMBL" id="SUB57436.1"/>
    </source>
</evidence>
<keyword evidence="6 7" id="KW-0472">Membrane</keyword>
<evidence type="ECO:0000256" key="3">
    <source>
        <dbReference type="ARBA" id="ARBA00022475"/>
    </source>
</evidence>
<dbReference type="GO" id="GO:0055085">
    <property type="term" value="P:transmembrane transport"/>
    <property type="evidence" value="ECO:0007669"/>
    <property type="project" value="InterPro"/>
</dbReference>
<evidence type="ECO:0000256" key="6">
    <source>
        <dbReference type="ARBA" id="ARBA00023136"/>
    </source>
</evidence>
<dbReference type="EMBL" id="UGSZ01000001">
    <property type="protein sequence ID" value="SUB57436.1"/>
    <property type="molecule type" value="Genomic_DNA"/>
</dbReference>
<dbReference type="PANTHER" id="PTHR30193">
    <property type="entry name" value="ABC TRANSPORTER PERMEASE PROTEIN"/>
    <property type="match status" value="1"/>
</dbReference>
<dbReference type="STRING" id="1122949.GCA_000378725_01016"/>
<comment type="subcellular location">
    <subcellularLocation>
        <location evidence="1 7">Cell membrane</location>
        <topology evidence="1 7">Multi-pass membrane protein</topology>
    </subcellularLocation>
</comment>
<dbReference type="Proteomes" id="UP000255517">
    <property type="component" value="Unassembled WGS sequence"/>
</dbReference>
<dbReference type="CDD" id="cd06261">
    <property type="entry name" value="TM_PBP2"/>
    <property type="match status" value="1"/>
</dbReference>
<dbReference type="InterPro" id="IPR051393">
    <property type="entry name" value="ABC_transporter_permease"/>
</dbReference>
<dbReference type="Gene3D" id="1.10.3720.10">
    <property type="entry name" value="MetI-like"/>
    <property type="match status" value="1"/>
</dbReference>
<accession>A0A379C730</accession>
<evidence type="ECO:0000256" key="4">
    <source>
        <dbReference type="ARBA" id="ARBA00022692"/>
    </source>
</evidence>
<dbReference type="SUPFAM" id="SSF161098">
    <property type="entry name" value="MetI-like"/>
    <property type="match status" value="1"/>
</dbReference>
<dbReference type="GO" id="GO:0005886">
    <property type="term" value="C:plasma membrane"/>
    <property type="evidence" value="ECO:0007669"/>
    <property type="project" value="UniProtKB-SubCell"/>
</dbReference>
<keyword evidence="2 7" id="KW-0813">Transport</keyword>
<organism evidence="9 10">
    <name type="scientific">Peptoniphilus lacrimalis</name>
    <dbReference type="NCBI Taxonomy" id="33031"/>
    <lineage>
        <taxon>Bacteria</taxon>
        <taxon>Bacillati</taxon>
        <taxon>Bacillota</taxon>
        <taxon>Tissierellia</taxon>
        <taxon>Tissierellales</taxon>
        <taxon>Peptoniphilaceae</taxon>
        <taxon>Peptoniphilus</taxon>
    </lineage>
</organism>
<keyword evidence="4 7" id="KW-0812">Transmembrane</keyword>
<keyword evidence="5 7" id="KW-1133">Transmembrane helix</keyword>
<dbReference type="InterPro" id="IPR000515">
    <property type="entry name" value="MetI-like"/>
</dbReference>
<dbReference type="RefSeq" id="WP_019034784.1">
    <property type="nucleotide sequence ID" value="NZ_UGSZ01000001.1"/>
</dbReference>
<dbReference type="InterPro" id="IPR035906">
    <property type="entry name" value="MetI-like_sf"/>
</dbReference>
<keyword evidence="3" id="KW-1003">Cell membrane</keyword>
<evidence type="ECO:0000259" key="8">
    <source>
        <dbReference type="PROSITE" id="PS50928"/>
    </source>
</evidence>
<name>A0A379C730_9FIRM</name>
<dbReference type="PANTHER" id="PTHR30193:SF37">
    <property type="entry name" value="INNER MEMBRANE ABC TRANSPORTER PERMEASE PROTEIN YCJO"/>
    <property type="match status" value="1"/>
</dbReference>
<dbReference type="AlphaFoldDB" id="A0A379C730"/>
<feature type="transmembrane region" description="Helical" evidence="7">
    <location>
        <begin position="105"/>
        <end position="124"/>
    </location>
</feature>
<feature type="domain" description="ABC transmembrane type-1" evidence="8">
    <location>
        <begin position="65"/>
        <end position="279"/>
    </location>
</feature>
<evidence type="ECO:0000256" key="1">
    <source>
        <dbReference type="ARBA" id="ARBA00004651"/>
    </source>
</evidence>
<gene>
    <name evidence="9" type="primary">ugpA</name>
    <name evidence="9" type="ORF">NCTC13149_01278</name>
</gene>
<feature type="transmembrane region" description="Helical" evidence="7">
    <location>
        <begin position="7"/>
        <end position="31"/>
    </location>
</feature>
<comment type="similarity">
    <text evidence="7">Belongs to the binding-protein-dependent transport system permease family.</text>
</comment>
<sequence length="291" mass="33506">MKEKFKAYLMLLPAGIFFLIFIIIPLFYTFYLSFFDWNMIKVNKKFVGFDNYIELFKNPIFYRILINTFIYIIILLVLNFLLPYILAFILGVIVKKFRNFYRASFFLPSLISLVIGSVLYTWILNPVSGPIAIILKQFSMTLPIWSKTQGFVIVVISIITTWKVFGYNFIVIMGAIAGIDESIIEAAKIDGVSNFKLFKDIVLPASSATGIYIFIMTIVQGLQYIFTPIKVITQGGPNYYSSSLIYHAYHEGFILYRTGVSSALSMVTMIIFVILLLLEFKFVERGIYYEN</sequence>
<dbReference type="PROSITE" id="PS50928">
    <property type="entry name" value="ABC_TM1"/>
    <property type="match status" value="1"/>
</dbReference>
<protein>
    <submittedName>
        <fullName evidence="9">sn-glycerol-3-phosphate transport system permease protein ugpA</fullName>
    </submittedName>
</protein>